<evidence type="ECO:0008006" key="4">
    <source>
        <dbReference type="Google" id="ProtNLM"/>
    </source>
</evidence>
<dbReference type="RefSeq" id="WP_057943921.1">
    <property type="nucleotide sequence ID" value="NZ_CP011131.1"/>
</dbReference>
<keyword evidence="1" id="KW-0812">Transmembrane</keyword>
<dbReference type="Proteomes" id="UP000829194">
    <property type="component" value="Chromosome"/>
</dbReference>
<sequence length="146" mass="15646">MTVAPPERSAATPARGRLSLFSWLMLALGTFGFAAFWVLLSLAFDRQYHWMAVIGALDIAWMLRLAGWRPGPRRALAALVATVLIVVTANWGIAAGQIGVLMGLDPVASAAKLGPNFFWNLFQLANSGLELVWLAIALAVAALASR</sequence>
<proteinExistence type="predicted"/>
<gene>
    <name evidence="2" type="ORF">MOV92_17735</name>
</gene>
<dbReference type="EMBL" id="CP093547">
    <property type="protein sequence ID" value="UNP28323.1"/>
    <property type="molecule type" value="Genomic_DNA"/>
</dbReference>
<name>A0ABY3X6W5_9GAMM</name>
<feature type="transmembrane region" description="Helical" evidence="1">
    <location>
        <begin position="78"/>
        <end position="104"/>
    </location>
</feature>
<keyword evidence="3" id="KW-1185">Reference proteome</keyword>
<keyword evidence="1" id="KW-0472">Membrane</keyword>
<accession>A0ABY3X6W5</accession>
<protein>
    <recommendedName>
        <fullName evidence="4">Transmembrane protein</fullName>
    </recommendedName>
</protein>
<evidence type="ECO:0000313" key="2">
    <source>
        <dbReference type="EMBL" id="UNP28323.1"/>
    </source>
</evidence>
<feature type="transmembrane region" description="Helical" evidence="1">
    <location>
        <begin position="48"/>
        <end position="66"/>
    </location>
</feature>
<evidence type="ECO:0000313" key="3">
    <source>
        <dbReference type="Proteomes" id="UP000829194"/>
    </source>
</evidence>
<keyword evidence="1" id="KW-1133">Transmembrane helix</keyword>
<organism evidence="2 3">
    <name type="scientific">Lysobacter gummosus</name>
    <dbReference type="NCBI Taxonomy" id="262324"/>
    <lineage>
        <taxon>Bacteria</taxon>
        <taxon>Pseudomonadati</taxon>
        <taxon>Pseudomonadota</taxon>
        <taxon>Gammaproteobacteria</taxon>
        <taxon>Lysobacterales</taxon>
        <taxon>Lysobacteraceae</taxon>
        <taxon>Lysobacter</taxon>
    </lineage>
</organism>
<reference evidence="2 3" key="1">
    <citation type="submission" date="2022-03" db="EMBL/GenBank/DDBJ databases">
        <title>Complete genome sequence of Lysobacter capsici VKM B-2533 and Lysobacter gummosus 10.1.1, promising sources of lytic agents.</title>
        <authorList>
            <person name="Tarlachkov S.V."/>
            <person name="Kudryakova I.V."/>
            <person name="Afoshin A.S."/>
            <person name="Leontyevskaya E.A."/>
            <person name="Leontyevskaya N.V."/>
        </authorList>
    </citation>
    <scope>NUCLEOTIDE SEQUENCE [LARGE SCALE GENOMIC DNA]</scope>
    <source>
        <strain evidence="2 3">10.1.1</strain>
    </source>
</reference>
<feature type="transmembrane region" description="Helical" evidence="1">
    <location>
        <begin position="20"/>
        <end position="42"/>
    </location>
</feature>
<feature type="transmembrane region" description="Helical" evidence="1">
    <location>
        <begin position="124"/>
        <end position="144"/>
    </location>
</feature>
<evidence type="ECO:0000256" key="1">
    <source>
        <dbReference type="SAM" id="Phobius"/>
    </source>
</evidence>